<dbReference type="PANTHER" id="PTHR11008:SF13">
    <property type="entry name" value="FI04421P"/>
    <property type="match status" value="1"/>
</dbReference>
<dbReference type="InterPro" id="IPR017943">
    <property type="entry name" value="Bactericidal_perm-incr_a/b_dom"/>
</dbReference>
<evidence type="ECO:0000313" key="2">
    <source>
        <dbReference type="Proteomes" id="UP000786811"/>
    </source>
</evidence>
<dbReference type="InterPro" id="IPR010562">
    <property type="entry name" value="Haemolymph_juvenile_hormone-bd"/>
</dbReference>
<accession>A0A8J2MWJ1</accession>
<dbReference type="OrthoDB" id="6412801at2759"/>
<name>A0A8J2MWJ1_COTCN</name>
<gene>
    <name evidence="1" type="ORF">HICCMSTLAB_LOCUS9866</name>
</gene>
<dbReference type="InterPro" id="IPR038602">
    <property type="entry name" value="Mite_allergen_7_sf"/>
</dbReference>
<reference evidence="1" key="1">
    <citation type="submission" date="2021-04" db="EMBL/GenBank/DDBJ databases">
        <authorList>
            <person name="Chebbi M.A.C M."/>
        </authorList>
    </citation>
    <scope>NUCLEOTIDE SEQUENCE</scope>
</reference>
<dbReference type="Proteomes" id="UP000786811">
    <property type="component" value="Unassembled WGS sequence"/>
</dbReference>
<evidence type="ECO:0000313" key="1">
    <source>
        <dbReference type="EMBL" id="CAG5100793.1"/>
    </source>
</evidence>
<dbReference type="Pfam" id="PF16984">
    <property type="entry name" value="Grp7_allergen"/>
    <property type="match status" value="1"/>
</dbReference>
<dbReference type="Gene3D" id="3.15.10.50">
    <property type="match status" value="1"/>
</dbReference>
<dbReference type="PANTHER" id="PTHR11008">
    <property type="entry name" value="PROTEIN TAKEOUT-LIKE PROTEIN"/>
    <property type="match status" value="1"/>
</dbReference>
<organism evidence="1 2">
    <name type="scientific">Cotesia congregata</name>
    <name type="common">Parasitoid wasp</name>
    <name type="synonym">Apanteles congregatus</name>
    <dbReference type="NCBI Taxonomy" id="51543"/>
    <lineage>
        <taxon>Eukaryota</taxon>
        <taxon>Metazoa</taxon>
        <taxon>Ecdysozoa</taxon>
        <taxon>Arthropoda</taxon>
        <taxon>Hexapoda</taxon>
        <taxon>Insecta</taxon>
        <taxon>Pterygota</taxon>
        <taxon>Neoptera</taxon>
        <taxon>Endopterygota</taxon>
        <taxon>Hymenoptera</taxon>
        <taxon>Apocrita</taxon>
        <taxon>Ichneumonoidea</taxon>
        <taxon>Braconidae</taxon>
        <taxon>Microgastrinae</taxon>
        <taxon>Cotesia</taxon>
    </lineage>
</organism>
<dbReference type="InterPro" id="IPR020234">
    <property type="entry name" value="Mite_allergen_group-7"/>
</dbReference>
<dbReference type="InterPro" id="IPR038606">
    <property type="entry name" value="To_sf"/>
</dbReference>
<dbReference type="SUPFAM" id="SSF55394">
    <property type="entry name" value="Bactericidal permeability-increasing protein, BPI"/>
    <property type="match status" value="1"/>
</dbReference>
<dbReference type="EMBL" id="CAJNRD030001122">
    <property type="protein sequence ID" value="CAG5100793.1"/>
    <property type="molecule type" value="Genomic_DNA"/>
</dbReference>
<dbReference type="AlphaFoldDB" id="A0A8J2MWJ1"/>
<comment type="caution">
    <text evidence="1">The sequence shown here is derived from an EMBL/GenBank/DDBJ whole genome shotgun (WGS) entry which is preliminary data.</text>
</comment>
<keyword evidence="2" id="KW-1185">Reference proteome</keyword>
<protein>
    <submittedName>
        <fullName evidence="1">Uncharacterized protein</fullName>
    </submittedName>
</protein>
<sequence length="473" mass="52824">MNIKIIYHHALQLVFNESTGVHSLKNYENDKETKLAHGEQLLSDQIRLILKHYQQPDPIGLPNVPIPDPMTVPDLKHSFSMLTINLKSVTVHGLSKFRIIRAESEIALMQVLVALNIENIDIRGLYTLSNSFSSWLGESSGNFTVKLSGVDVQGVAKLEVASNGKLRAQDIDMDLTFEKIDMDFKNLGFLESVFQGAMNSLGSFIFDSIKPFILNEVNTNIRGEVNKKISKLPHYFPNSISPFDMAIAEARKQVSDLGYDPYKLKDYSQSAGLITVVSSHTWLTGLASFYRMGNITLTMENGTVHAVIDVGTQAIDGRTHWEVGLINGFLSRAGTISFTVQYLRMQMKLIQPVDTRKRASLGELNFELGNIQTRIHGAGTLDYIIEAGVNILPNLLRYQIMDAIEGPMKNRIQEEINKIDVEKLISENIPIVEKQVLIKGIKLSEAVILAEIVPPLPEEENLKIVDSEESSFS</sequence>
<dbReference type="GO" id="GO:0008289">
    <property type="term" value="F:lipid binding"/>
    <property type="evidence" value="ECO:0007669"/>
    <property type="project" value="InterPro"/>
</dbReference>
<dbReference type="Pfam" id="PF06585">
    <property type="entry name" value="JHBP"/>
    <property type="match status" value="1"/>
</dbReference>
<proteinExistence type="predicted"/>
<dbReference type="SMART" id="SM00700">
    <property type="entry name" value="JHBP"/>
    <property type="match status" value="1"/>
</dbReference>
<dbReference type="Gene3D" id="3.15.10.30">
    <property type="entry name" value="Haemolymph juvenile hormone binding protein"/>
    <property type="match status" value="1"/>
</dbReference>